<gene>
    <name evidence="2" type="ORF">MUN86_25875</name>
</gene>
<keyword evidence="1" id="KW-0732">Signal</keyword>
<evidence type="ECO:0000313" key="3">
    <source>
        <dbReference type="Proteomes" id="UP000830401"/>
    </source>
</evidence>
<feature type="signal peptide" evidence="1">
    <location>
        <begin position="1"/>
        <end position="21"/>
    </location>
</feature>
<keyword evidence="3" id="KW-1185">Reference proteome</keyword>
<dbReference type="SUPFAM" id="SSF56925">
    <property type="entry name" value="OMPA-like"/>
    <property type="match status" value="1"/>
</dbReference>
<name>A0ABY4GDZ5_9BACT</name>
<evidence type="ECO:0000256" key="1">
    <source>
        <dbReference type="SAM" id="SignalP"/>
    </source>
</evidence>
<sequence length="221" mass="23654">MLNRHVAFCTLLVGTPLLSCAQSTAVPAEGAPAYRFYVGVGAYTSDHEYWGSRYGFPSTHPLQLTLGYHLRPRLALQLSGVSAATKGSHAGLVPQTSGPALPYSQTYANRSTSLAALARYTFTRTASHRLQVDGLGGFTVHHYTFDGTGSYPDGNAPGGFGSYDNHSRTTDVYLTAGASVRYRLTSHLEAVADGMVSTNLQGLRDVTQAGALGLRYTFGRR</sequence>
<dbReference type="EMBL" id="CP095064">
    <property type="protein sequence ID" value="UOQ69147.1"/>
    <property type="molecule type" value="Genomic_DNA"/>
</dbReference>
<geneLocation type="plasmid" evidence="2 3">
    <name>unnamed3</name>
</geneLocation>
<reference evidence="2" key="1">
    <citation type="submission" date="2022-04" db="EMBL/GenBank/DDBJ databases">
        <title>Hymenobacter sp. isolated from the air.</title>
        <authorList>
            <person name="Won M."/>
            <person name="Lee C.-M."/>
            <person name="Woen H.-Y."/>
            <person name="Kwon S.-W."/>
        </authorList>
    </citation>
    <scope>NUCLEOTIDE SEQUENCE</scope>
    <source>
        <strain evidence="2">5420S-77</strain>
        <plasmid evidence="2">unnamed3</plasmid>
    </source>
</reference>
<dbReference type="Gene3D" id="2.40.160.20">
    <property type="match status" value="1"/>
</dbReference>
<dbReference type="Proteomes" id="UP000830401">
    <property type="component" value="Plasmid unnamed3"/>
</dbReference>
<accession>A0ABY4GDZ5</accession>
<keyword evidence="2" id="KW-0614">Plasmid</keyword>
<proteinExistence type="predicted"/>
<feature type="chain" id="PRO_5046603913" description="Outer membrane protein beta-barrel domain-containing protein" evidence="1">
    <location>
        <begin position="22"/>
        <end position="221"/>
    </location>
</feature>
<organism evidence="2 3">
    <name type="scientific">Hymenobacter volaticus</name>
    <dbReference type="NCBI Taxonomy" id="2932254"/>
    <lineage>
        <taxon>Bacteria</taxon>
        <taxon>Pseudomonadati</taxon>
        <taxon>Bacteroidota</taxon>
        <taxon>Cytophagia</taxon>
        <taxon>Cytophagales</taxon>
        <taxon>Hymenobacteraceae</taxon>
        <taxon>Hymenobacter</taxon>
    </lineage>
</organism>
<dbReference type="InterPro" id="IPR011250">
    <property type="entry name" value="OMP/PagP_B-barrel"/>
</dbReference>
<dbReference type="RefSeq" id="WP_245126901.1">
    <property type="nucleotide sequence ID" value="NZ_CP095064.1"/>
</dbReference>
<protein>
    <recommendedName>
        <fullName evidence="4">Outer membrane protein beta-barrel domain-containing protein</fullName>
    </recommendedName>
</protein>
<evidence type="ECO:0000313" key="2">
    <source>
        <dbReference type="EMBL" id="UOQ69147.1"/>
    </source>
</evidence>
<evidence type="ECO:0008006" key="4">
    <source>
        <dbReference type="Google" id="ProtNLM"/>
    </source>
</evidence>